<evidence type="ECO:0000313" key="1">
    <source>
        <dbReference type="EMBL" id="ODG93398.1"/>
    </source>
</evidence>
<sequence>MVQNINNKVLNEIFFVDGSLRDMYVFNVGLDEWQKLYELIHRSHWNITLYIDGQISEYENTTVYMLFKEKENHSIMMTIKINGILFNCYFFSLTEIEFDLDPKEIKNETDLKVVFEFMKKISRVLGKECVLTLESDSDNPLVIVHSDGAVNY</sequence>
<reference evidence="1 2" key="1">
    <citation type="submission" date="2016-07" db="EMBL/GenBank/DDBJ databases">
        <authorList>
            <person name="Townsley L."/>
            <person name="Shank E.A."/>
        </authorList>
    </citation>
    <scope>NUCLEOTIDE SEQUENCE [LARGE SCALE GENOMIC DNA]</scope>
    <source>
        <strain evidence="1 2">CH01</strain>
    </source>
</reference>
<organism evidence="1 2">
    <name type="scientific">Gottfriedia luciferensis</name>
    <dbReference type="NCBI Taxonomy" id="178774"/>
    <lineage>
        <taxon>Bacteria</taxon>
        <taxon>Bacillati</taxon>
        <taxon>Bacillota</taxon>
        <taxon>Bacilli</taxon>
        <taxon>Bacillales</taxon>
        <taxon>Bacillaceae</taxon>
        <taxon>Gottfriedia</taxon>
    </lineage>
</organism>
<dbReference type="EMBL" id="MDKC01000002">
    <property type="protein sequence ID" value="ODG93398.1"/>
    <property type="molecule type" value="Genomic_DNA"/>
</dbReference>
<accession>A0ABX2ZUF0</accession>
<gene>
    <name evidence="1" type="ORF">BED47_03670</name>
</gene>
<proteinExistence type="predicted"/>
<protein>
    <submittedName>
        <fullName evidence="1">Uncharacterized protein</fullName>
    </submittedName>
</protein>
<comment type="caution">
    <text evidence="1">The sequence shown here is derived from an EMBL/GenBank/DDBJ whole genome shotgun (WGS) entry which is preliminary data.</text>
</comment>
<name>A0ABX2ZUF0_9BACI</name>
<dbReference type="RefSeq" id="WP_069032474.1">
    <property type="nucleotide sequence ID" value="NZ_MDKC01000002.1"/>
</dbReference>
<evidence type="ECO:0000313" key="2">
    <source>
        <dbReference type="Proteomes" id="UP000094580"/>
    </source>
</evidence>
<keyword evidence="2" id="KW-1185">Reference proteome</keyword>
<dbReference type="Proteomes" id="UP000094580">
    <property type="component" value="Unassembled WGS sequence"/>
</dbReference>